<evidence type="ECO:0000256" key="2">
    <source>
        <dbReference type="ARBA" id="ARBA00022563"/>
    </source>
</evidence>
<evidence type="ECO:0000256" key="6">
    <source>
        <dbReference type="ARBA" id="ARBA00023268"/>
    </source>
</evidence>
<feature type="binding site" evidence="7">
    <location>
        <position position="235"/>
    </location>
    <ligand>
        <name>NADP(+)</name>
        <dbReference type="ChEBI" id="CHEBI:58349"/>
    </ligand>
</feature>
<keyword evidence="7" id="KW-0486">Methionine biosynthesis</keyword>
<evidence type="ECO:0000256" key="3">
    <source>
        <dbReference type="ARBA" id="ARBA00022801"/>
    </source>
</evidence>
<feature type="binding site" evidence="7">
    <location>
        <begin position="165"/>
        <end position="167"/>
    </location>
    <ligand>
        <name>NADP(+)</name>
        <dbReference type="ChEBI" id="CHEBI:58349"/>
    </ligand>
</feature>
<evidence type="ECO:0000256" key="4">
    <source>
        <dbReference type="ARBA" id="ARBA00022857"/>
    </source>
</evidence>
<feature type="domain" description="Tetrahydrofolate dehydrogenase/cyclohydrolase NAD(P)-binding" evidence="9">
    <location>
        <begin position="139"/>
        <end position="286"/>
    </location>
</feature>
<dbReference type="GO" id="GO:0005829">
    <property type="term" value="C:cytosol"/>
    <property type="evidence" value="ECO:0007669"/>
    <property type="project" value="TreeGrafter"/>
</dbReference>
<evidence type="ECO:0000256" key="7">
    <source>
        <dbReference type="HAMAP-Rule" id="MF_01576"/>
    </source>
</evidence>
<dbReference type="GO" id="GO:0009086">
    <property type="term" value="P:methionine biosynthetic process"/>
    <property type="evidence" value="ECO:0007669"/>
    <property type="project" value="UniProtKB-KW"/>
</dbReference>
<keyword evidence="7" id="KW-0028">Amino-acid biosynthesis</keyword>
<evidence type="ECO:0000256" key="1">
    <source>
        <dbReference type="ARBA" id="ARBA00004777"/>
    </source>
</evidence>
<sequence length="293" mass="30698">MSPELLRGEPVAAPIRERVADRVSTLRERATTPTLATVLMSDDPADERFVELKHETCADVGIATRDVRLEPDAPAERLYRELERLGGTSVIDAVFVQVPLPDGVSLAAVRQGLEPTKDVDCLHLENVGRLVAGEPRFVPATTAAVCRLLSAYDVPVSGADVVIIGRSDVIGKPLANRLLQKRSCGNATITVCHSRTTDLAAHTRRADIVVTAAGTPGVVDGSMLSSGAVVVDVSANRKPGGDDGVVGDVAFESASERASAITPVPGGVGPVTLAALAENVVRAATRRDEDSEC</sequence>
<evidence type="ECO:0000259" key="8">
    <source>
        <dbReference type="Pfam" id="PF00763"/>
    </source>
</evidence>
<keyword evidence="2 7" id="KW-0554">One-carbon metabolism</keyword>
<dbReference type="Pfam" id="PF00763">
    <property type="entry name" value="THF_DHG_CYH"/>
    <property type="match status" value="1"/>
</dbReference>
<dbReference type="GO" id="GO:0006164">
    <property type="term" value="P:purine nucleotide biosynthetic process"/>
    <property type="evidence" value="ECO:0007669"/>
    <property type="project" value="UniProtKB-KW"/>
</dbReference>
<dbReference type="EMBL" id="AOIB01000021">
    <property type="protein sequence ID" value="ELY58128.1"/>
    <property type="molecule type" value="Genomic_DNA"/>
</dbReference>
<dbReference type="PRINTS" id="PR00085">
    <property type="entry name" value="THFDHDRGNASE"/>
</dbReference>
<keyword evidence="3 7" id="KW-0378">Hydrolase</keyword>
<proteinExistence type="inferred from homology"/>
<dbReference type="EC" id="3.5.4.9" evidence="7"/>
<comment type="pathway">
    <text evidence="1 7">One-carbon metabolism; tetrahydrofolate interconversion.</text>
</comment>
<dbReference type="CDD" id="cd01080">
    <property type="entry name" value="NAD_bind_m-THF_DH_Cyclohyd"/>
    <property type="match status" value="1"/>
</dbReference>
<keyword evidence="4 7" id="KW-0521">NADP</keyword>
<dbReference type="Pfam" id="PF02882">
    <property type="entry name" value="THF_DHG_CYH_C"/>
    <property type="match status" value="1"/>
</dbReference>
<dbReference type="GO" id="GO:0035999">
    <property type="term" value="P:tetrahydrofolate interconversion"/>
    <property type="evidence" value="ECO:0007669"/>
    <property type="project" value="UniProtKB-UniRule"/>
</dbReference>
<dbReference type="PANTHER" id="PTHR48099:SF5">
    <property type="entry name" value="C-1-TETRAHYDROFOLATE SYNTHASE, CYTOPLASMIC"/>
    <property type="match status" value="1"/>
</dbReference>
<dbReference type="GO" id="GO:0004477">
    <property type="term" value="F:methenyltetrahydrofolate cyclohydrolase activity"/>
    <property type="evidence" value="ECO:0007669"/>
    <property type="project" value="UniProtKB-UniRule"/>
</dbReference>
<evidence type="ECO:0000313" key="11">
    <source>
        <dbReference type="Proteomes" id="UP000011688"/>
    </source>
</evidence>
<accession>L9XBZ2</accession>
<comment type="function">
    <text evidence="7">Catalyzes the oxidation of 5,10-methylenetetrahydrofolate to 5,10-methenyltetrahydrofolate and then the hydrolysis of 5,10-methenyltetrahydrofolate to 10-formyltetrahydrofolate.</text>
</comment>
<dbReference type="AlphaFoldDB" id="L9XBZ2"/>
<dbReference type="Proteomes" id="UP000011688">
    <property type="component" value="Unassembled WGS sequence"/>
</dbReference>
<dbReference type="PANTHER" id="PTHR48099">
    <property type="entry name" value="C-1-TETRAHYDROFOLATE SYNTHASE, CYTOPLASMIC-RELATED"/>
    <property type="match status" value="1"/>
</dbReference>
<dbReference type="InterPro" id="IPR020630">
    <property type="entry name" value="THF_DH/CycHdrlase_cat_dom"/>
</dbReference>
<keyword evidence="11" id="KW-1185">Reference proteome</keyword>
<comment type="similarity">
    <text evidence="7">Belongs to the tetrahydrofolate dehydrogenase/cyclohydrolase family.</text>
</comment>
<feature type="domain" description="Tetrahydrofolate dehydrogenase/cyclohydrolase catalytic" evidence="8">
    <location>
        <begin position="6"/>
        <end position="120"/>
    </location>
</feature>
<dbReference type="InterPro" id="IPR020631">
    <property type="entry name" value="THF_DH/CycHdrlase_NAD-bd_dom"/>
</dbReference>
<dbReference type="PATRIC" id="fig|1227497.3.peg.2073"/>
<keyword evidence="7" id="KW-0658">Purine biosynthesis</keyword>
<comment type="caution">
    <text evidence="7">Lacks conserved residue(s) required for the propagation of feature annotation.</text>
</comment>
<keyword evidence="6 7" id="KW-0511">Multifunctional enzyme</keyword>
<dbReference type="SUPFAM" id="SSF51735">
    <property type="entry name" value="NAD(P)-binding Rossmann-fold domains"/>
    <property type="match status" value="1"/>
</dbReference>
<organism evidence="10 11">
    <name type="scientific">Natronococcus amylolyticus DSM 10524</name>
    <dbReference type="NCBI Taxonomy" id="1227497"/>
    <lineage>
        <taxon>Archaea</taxon>
        <taxon>Methanobacteriati</taxon>
        <taxon>Methanobacteriota</taxon>
        <taxon>Stenosarchaea group</taxon>
        <taxon>Halobacteria</taxon>
        <taxon>Halobacteriales</taxon>
        <taxon>Natrialbaceae</taxon>
        <taxon>Natronococcus</taxon>
    </lineage>
</organism>
<dbReference type="Gene3D" id="3.40.50.720">
    <property type="entry name" value="NAD(P)-binding Rossmann-like Domain"/>
    <property type="match status" value="1"/>
</dbReference>
<evidence type="ECO:0000313" key="10">
    <source>
        <dbReference type="EMBL" id="ELY58128.1"/>
    </source>
</evidence>
<dbReference type="HAMAP" id="MF_01576">
    <property type="entry name" value="THF_DHG_CYH"/>
    <property type="match status" value="1"/>
</dbReference>
<comment type="catalytic activity">
    <reaction evidence="7">
        <text>(6R)-5,10-methylene-5,6,7,8-tetrahydrofolate + NADP(+) = (6R)-5,10-methenyltetrahydrofolate + NADPH</text>
        <dbReference type="Rhea" id="RHEA:22812"/>
        <dbReference type="ChEBI" id="CHEBI:15636"/>
        <dbReference type="ChEBI" id="CHEBI:57455"/>
        <dbReference type="ChEBI" id="CHEBI:57783"/>
        <dbReference type="ChEBI" id="CHEBI:58349"/>
        <dbReference type="EC" id="1.5.1.5"/>
    </reaction>
</comment>
<dbReference type="InterPro" id="IPR046346">
    <property type="entry name" value="Aminoacid_DH-like_N_sf"/>
</dbReference>
<dbReference type="GO" id="GO:0000105">
    <property type="term" value="P:L-histidine biosynthetic process"/>
    <property type="evidence" value="ECO:0007669"/>
    <property type="project" value="UniProtKB-KW"/>
</dbReference>
<reference evidence="10 11" key="1">
    <citation type="journal article" date="2014" name="PLoS Genet.">
        <title>Phylogenetically driven sequencing of extremely halophilic archaea reveals strategies for static and dynamic osmo-response.</title>
        <authorList>
            <person name="Becker E.A."/>
            <person name="Seitzer P.M."/>
            <person name="Tritt A."/>
            <person name="Larsen D."/>
            <person name="Krusor M."/>
            <person name="Yao A.I."/>
            <person name="Wu D."/>
            <person name="Madern D."/>
            <person name="Eisen J.A."/>
            <person name="Darling A.E."/>
            <person name="Facciotti M.T."/>
        </authorList>
    </citation>
    <scope>NUCLEOTIDE SEQUENCE [LARGE SCALE GENOMIC DNA]</scope>
    <source>
        <strain evidence="10 11">DSM 10524</strain>
    </source>
</reference>
<comment type="catalytic activity">
    <reaction evidence="7">
        <text>(6R)-5,10-methenyltetrahydrofolate + H2O = (6R)-10-formyltetrahydrofolate + H(+)</text>
        <dbReference type="Rhea" id="RHEA:23700"/>
        <dbReference type="ChEBI" id="CHEBI:15377"/>
        <dbReference type="ChEBI" id="CHEBI:15378"/>
        <dbReference type="ChEBI" id="CHEBI:57455"/>
        <dbReference type="ChEBI" id="CHEBI:195366"/>
        <dbReference type="EC" id="3.5.4.9"/>
    </reaction>
</comment>
<evidence type="ECO:0000259" key="9">
    <source>
        <dbReference type="Pfam" id="PF02882"/>
    </source>
</evidence>
<dbReference type="Gene3D" id="3.40.50.10860">
    <property type="entry name" value="Leucine Dehydrogenase, chain A, domain 1"/>
    <property type="match status" value="1"/>
</dbReference>
<dbReference type="InterPro" id="IPR000672">
    <property type="entry name" value="THF_DH/CycHdrlase"/>
</dbReference>
<name>L9XBZ2_9EURY</name>
<comment type="subunit">
    <text evidence="7">Homodimer.</text>
</comment>
<dbReference type="GO" id="GO:0004488">
    <property type="term" value="F:methylenetetrahydrofolate dehydrogenase (NADP+) activity"/>
    <property type="evidence" value="ECO:0007669"/>
    <property type="project" value="UniProtKB-UniRule"/>
</dbReference>
<dbReference type="STRING" id="1227497.C491_10044"/>
<protein>
    <recommendedName>
        <fullName evidence="7">Bifunctional protein FolD</fullName>
    </recommendedName>
    <domain>
        <recommendedName>
            <fullName evidence="7">Methylenetetrahydrofolate dehydrogenase</fullName>
            <ecNumber evidence="7">1.5.1.5</ecNumber>
        </recommendedName>
    </domain>
    <domain>
        <recommendedName>
            <fullName evidence="7">Methenyltetrahydrofolate cyclohydrolase</fullName>
            <ecNumber evidence="7">3.5.4.9</ecNumber>
        </recommendedName>
    </domain>
</protein>
<dbReference type="InterPro" id="IPR036291">
    <property type="entry name" value="NAD(P)-bd_dom_sf"/>
</dbReference>
<dbReference type="EC" id="1.5.1.5" evidence="7"/>
<dbReference type="UniPathway" id="UPA00193"/>
<evidence type="ECO:0000256" key="5">
    <source>
        <dbReference type="ARBA" id="ARBA00023002"/>
    </source>
</evidence>
<dbReference type="eggNOG" id="arCOG04538">
    <property type="taxonomic scope" value="Archaea"/>
</dbReference>
<gene>
    <name evidence="7" type="primary">folD</name>
    <name evidence="10" type="ORF">C491_10044</name>
</gene>
<dbReference type="RefSeq" id="WP_005555758.1">
    <property type="nucleotide sequence ID" value="NZ_AOIB01000021.1"/>
</dbReference>
<keyword evidence="7" id="KW-0368">Histidine biosynthesis</keyword>
<dbReference type="SUPFAM" id="SSF53223">
    <property type="entry name" value="Aminoacid dehydrogenase-like, N-terminal domain"/>
    <property type="match status" value="1"/>
</dbReference>
<comment type="caution">
    <text evidence="10">The sequence shown here is derived from an EMBL/GenBank/DDBJ whole genome shotgun (WGS) entry which is preliminary data.</text>
</comment>
<keyword evidence="5 7" id="KW-0560">Oxidoreductase</keyword>